<dbReference type="InterPro" id="IPR046947">
    <property type="entry name" value="LytR-like"/>
</dbReference>
<dbReference type="PIRSF" id="PIRSF031767">
    <property type="entry name" value="MHYE_LytTR"/>
    <property type="match status" value="1"/>
</dbReference>
<dbReference type="Proteomes" id="UP000782554">
    <property type="component" value="Unassembled WGS sequence"/>
</dbReference>
<dbReference type="PANTHER" id="PTHR37299">
    <property type="entry name" value="TRANSCRIPTIONAL REGULATOR-RELATED"/>
    <property type="match status" value="1"/>
</dbReference>
<reference evidence="3 4" key="1">
    <citation type="submission" date="2021-08" db="EMBL/GenBank/DDBJ databases">
        <title>Comparative Genomics Analysis of the Genus Qipengyuania Reveals Extensive Genetic Diversity and Metabolic Versatility, Including the Description of Fifteen Novel Species.</title>
        <authorList>
            <person name="Liu Y."/>
        </authorList>
    </citation>
    <scope>NUCLEOTIDE SEQUENCE [LARGE SCALE GENOMIC DNA]</scope>
    <source>
        <strain evidence="3 4">YG27</strain>
    </source>
</reference>
<evidence type="ECO:0000259" key="2">
    <source>
        <dbReference type="PROSITE" id="PS50930"/>
    </source>
</evidence>
<protein>
    <submittedName>
        <fullName evidence="3">LytTR family transcriptional regulator</fullName>
    </submittedName>
</protein>
<sequence>MLGIIVVFAAIQGAVNGVSRFSDLRGAGSDVLGWTIAVDETSSFFAWLVCMVVIWRLVGLLRPPRFGWPAVAALHLLATVPLSLLHIGLMVMLREGAYALGGVDYDFANGQLLDEILYEYRKDAPSYFLLAAAFAGIQWTTRPDPTESRTPVLTIQDGTRRIRLPHAQIDRVEAAGNYVELHAGGTVHLHRATLAALESELGESFVRIHRSRLLRREAVREIRTLPSGDFVVKLEDGSETRGSRRYRNGLH</sequence>
<proteinExistence type="predicted"/>
<feature type="transmembrane region" description="Helical" evidence="1">
    <location>
        <begin position="41"/>
        <end position="58"/>
    </location>
</feature>
<name>A0ABS7JVD0_9SPHN</name>
<dbReference type="Gene3D" id="2.40.50.1020">
    <property type="entry name" value="LytTr DNA-binding domain"/>
    <property type="match status" value="1"/>
</dbReference>
<evidence type="ECO:0000313" key="4">
    <source>
        <dbReference type="Proteomes" id="UP000782554"/>
    </source>
</evidence>
<organism evidence="3 4">
    <name type="scientific">Qipengyuania mesophila</name>
    <dbReference type="NCBI Taxonomy" id="2867246"/>
    <lineage>
        <taxon>Bacteria</taxon>
        <taxon>Pseudomonadati</taxon>
        <taxon>Pseudomonadota</taxon>
        <taxon>Alphaproteobacteria</taxon>
        <taxon>Sphingomonadales</taxon>
        <taxon>Erythrobacteraceae</taxon>
        <taxon>Qipengyuania</taxon>
    </lineage>
</organism>
<dbReference type="Pfam" id="PF04397">
    <property type="entry name" value="LytTR"/>
    <property type="match status" value="1"/>
</dbReference>
<evidence type="ECO:0000256" key="1">
    <source>
        <dbReference type="SAM" id="Phobius"/>
    </source>
</evidence>
<accession>A0ABS7JVD0</accession>
<keyword evidence="4" id="KW-1185">Reference proteome</keyword>
<dbReference type="PANTHER" id="PTHR37299:SF1">
    <property type="entry name" value="STAGE 0 SPORULATION PROTEIN A HOMOLOG"/>
    <property type="match status" value="1"/>
</dbReference>
<keyword evidence="1" id="KW-0812">Transmembrane</keyword>
<evidence type="ECO:0000313" key="3">
    <source>
        <dbReference type="EMBL" id="MBX7501600.1"/>
    </source>
</evidence>
<dbReference type="RefSeq" id="WP_221602671.1">
    <property type="nucleotide sequence ID" value="NZ_JAIGNU010000001.1"/>
</dbReference>
<dbReference type="SMART" id="SM00850">
    <property type="entry name" value="LytTR"/>
    <property type="match status" value="1"/>
</dbReference>
<keyword evidence="1" id="KW-1133">Transmembrane helix</keyword>
<dbReference type="EMBL" id="JAIGNU010000001">
    <property type="protein sequence ID" value="MBX7501600.1"/>
    <property type="molecule type" value="Genomic_DNA"/>
</dbReference>
<dbReference type="PROSITE" id="PS50930">
    <property type="entry name" value="HTH_LYTTR"/>
    <property type="match status" value="1"/>
</dbReference>
<dbReference type="InterPro" id="IPR012379">
    <property type="entry name" value="LytTR_MHYE"/>
</dbReference>
<feature type="transmembrane region" description="Helical" evidence="1">
    <location>
        <begin position="70"/>
        <end position="93"/>
    </location>
</feature>
<keyword evidence="1" id="KW-0472">Membrane</keyword>
<feature type="domain" description="HTH LytTR-type" evidence="2">
    <location>
        <begin position="153"/>
        <end position="251"/>
    </location>
</feature>
<dbReference type="InterPro" id="IPR007492">
    <property type="entry name" value="LytTR_DNA-bd_dom"/>
</dbReference>
<gene>
    <name evidence="3" type="ORF">K3181_09110</name>
</gene>
<comment type="caution">
    <text evidence="3">The sequence shown here is derived from an EMBL/GenBank/DDBJ whole genome shotgun (WGS) entry which is preliminary data.</text>
</comment>